<evidence type="ECO:0000256" key="1">
    <source>
        <dbReference type="SAM" id="MobiDB-lite"/>
    </source>
</evidence>
<feature type="region of interest" description="Disordered" evidence="1">
    <location>
        <begin position="1"/>
        <end position="30"/>
    </location>
</feature>
<reference evidence="3" key="4">
    <citation type="submission" date="2017-01" db="UniProtKB">
        <authorList>
            <consortium name="EnsemblFungi"/>
        </authorList>
    </citation>
    <scope>IDENTIFICATION</scope>
    <source>
        <strain evidence="3">PH-1 / ATCC MYA-4620 / FGSC 9075 / NRRL 31084</strain>
    </source>
</reference>
<dbReference type="Proteomes" id="UP000070720">
    <property type="component" value="Chromosome 1"/>
</dbReference>
<dbReference type="EnsemblFungi" id="CEF72202">
    <property type="protein sequence ID" value="CEF72202"/>
    <property type="gene ID" value="FGRRES_20008"/>
</dbReference>
<name>A0A098D189_GIBZE</name>
<dbReference type="EMBL" id="HG970332">
    <property type="protein sequence ID" value="CEF72202.1"/>
    <property type="molecule type" value="Genomic_DNA"/>
</dbReference>
<reference evidence="2 4" key="3">
    <citation type="journal article" date="2015" name="BMC Genomics">
        <title>The completed genome sequence of the pathogenic ascomycete fungus Fusarium graminearum.</title>
        <authorList>
            <person name="King R."/>
            <person name="Urban M."/>
            <person name="Hammond-Kosack M.C."/>
            <person name="Hassani-Pak K."/>
            <person name="Hammond-Kosack K.E."/>
        </authorList>
    </citation>
    <scope>NUCLEOTIDE SEQUENCE [LARGE SCALE GENOMIC DNA]</scope>
    <source>
        <strain evidence="4">ATCC MYA-4620 / CBS 123657 / FGSC 9075 / NRRL 31084 / PH-1</strain>
        <strain evidence="2">PH-1</strain>
    </source>
</reference>
<proteinExistence type="predicted"/>
<reference evidence="3 4" key="2">
    <citation type="journal article" date="2010" name="Nature">
        <title>Comparative genomics reveals mobile pathogenicity chromosomes in Fusarium.</title>
        <authorList>
            <person name="Ma L.J."/>
            <person name="van der Does H.C."/>
            <person name="Borkovich K.A."/>
            <person name="Coleman J.J."/>
            <person name="Daboussi M.J."/>
            <person name="Di Pietro A."/>
            <person name="Dufresne M."/>
            <person name="Freitag M."/>
            <person name="Grabherr M."/>
            <person name="Henrissat B."/>
            <person name="Houterman P.M."/>
            <person name="Kang S."/>
            <person name="Shim W.B."/>
            <person name="Woloshuk C."/>
            <person name="Xie X."/>
            <person name="Xu J.R."/>
            <person name="Antoniw J."/>
            <person name="Baker S.E."/>
            <person name="Bluhm B.H."/>
            <person name="Breakspear A."/>
            <person name="Brown D.W."/>
            <person name="Butchko R.A."/>
            <person name="Chapman S."/>
            <person name="Coulson R."/>
            <person name="Coutinho P.M."/>
            <person name="Danchin E.G."/>
            <person name="Diener A."/>
            <person name="Gale L.R."/>
            <person name="Gardiner D.M."/>
            <person name="Goff S."/>
            <person name="Hammond-Kosack K.E."/>
            <person name="Hilburn K."/>
            <person name="Hua-Van A."/>
            <person name="Jonkers W."/>
            <person name="Kazan K."/>
            <person name="Kodira C.D."/>
            <person name="Koehrsen M."/>
            <person name="Kumar L."/>
            <person name="Lee Y.H."/>
            <person name="Li L."/>
            <person name="Manners J.M."/>
            <person name="Miranda-Saavedra D."/>
            <person name="Mukherjee M."/>
            <person name="Park G."/>
            <person name="Park J."/>
            <person name="Park S.Y."/>
            <person name="Proctor R.H."/>
            <person name="Regev A."/>
            <person name="Ruiz-Roldan M.C."/>
            <person name="Sain D."/>
            <person name="Sakthikumar S."/>
            <person name="Sykes S."/>
            <person name="Schwartz D.C."/>
            <person name="Turgeon B.G."/>
            <person name="Wapinski I."/>
            <person name="Yoder O."/>
            <person name="Young S."/>
            <person name="Zeng Q."/>
            <person name="Zhou S."/>
            <person name="Galagan J."/>
            <person name="Cuomo C.A."/>
            <person name="Kistler H.C."/>
            <person name="Rep M."/>
        </authorList>
    </citation>
    <scope>GENOME REANNOTATION</scope>
    <source>
        <strain evidence="4">ATCC MYA-4620 / CBS 123657 / FGSC 9075 / NRRL 31084 / PH-1</strain>
        <strain evidence="3">PH-1 / ATCC MYA-4620 / FGSC 9075 / NRRL 31084</strain>
    </source>
</reference>
<organism evidence="2 4">
    <name type="scientific">Gibberella zeae (strain ATCC MYA-4620 / CBS 123657 / FGSC 9075 / NRRL 31084 / PH-1)</name>
    <name type="common">Wheat head blight fungus</name>
    <name type="synonym">Fusarium graminearum</name>
    <dbReference type="NCBI Taxonomy" id="229533"/>
    <lineage>
        <taxon>Eukaryota</taxon>
        <taxon>Fungi</taxon>
        <taxon>Dikarya</taxon>
        <taxon>Ascomycota</taxon>
        <taxon>Pezizomycotina</taxon>
        <taxon>Sordariomycetes</taxon>
        <taxon>Hypocreomycetidae</taxon>
        <taxon>Hypocreales</taxon>
        <taxon>Nectriaceae</taxon>
        <taxon>Fusarium</taxon>
    </lineage>
</organism>
<evidence type="ECO:0000313" key="3">
    <source>
        <dbReference type="EnsemblFungi" id="CEF72202"/>
    </source>
</evidence>
<keyword evidence="4" id="KW-1185">Reference proteome</keyword>
<reference evidence="3 4" key="1">
    <citation type="journal article" date="2007" name="Science">
        <title>The Fusarium graminearum genome reveals a link between localized polymorphism and pathogen specialization.</title>
        <authorList>
            <person name="Cuomo C.A."/>
            <person name="Gueldener U."/>
            <person name="Xu J.-R."/>
            <person name="Trail F."/>
            <person name="Turgeon B.G."/>
            <person name="Di Pietro A."/>
            <person name="Walton J.D."/>
            <person name="Ma L.-J."/>
            <person name="Baker S.E."/>
            <person name="Rep M."/>
            <person name="Adam G."/>
            <person name="Antoniw J."/>
            <person name="Baldwin T."/>
            <person name="Calvo S.E."/>
            <person name="Chang Y.-L."/>
            <person name="DeCaprio D."/>
            <person name="Gale L.R."/>
            <person name="Gnerre S."/>
            <person name="Goswami R.S."/>
            <person name="Hammond-Kosack K."/>
            <person name="Harris L.J."/>
            <person name="Hilburn K."/>
            <person name="Kennell J.C."/>
            <person name="Kroken S."/>
            <person name="Magnuson J.K."/>
            <person name="Mannhaupt G."/>
            <person name="Mauceli E.W."/>
            <person name="Mewes H.-W."/>
            <person name="Mitterbauer R."/>
            <person name="Muehlbauer G."/>
            <person name="Muensterkoetter M."/>
            <person name="Nelson D."/>
            <person name="O'Donnell K."/>
            <person name="Ouellet T."/>
            <person name="Qi W."/>
            <person name="Quesneville H."/>
            <person name="Roncero M.I.G."/>
            <person name="Seong K.-Y."/>
            <person name="Tetko I.V."/>
            <person name="Urban M."/>
            <person name="Waalwijk C."/>
            <person name="Ward T.J."/>
            <person name="Yao J."/>
            <person name="Birren B.W."/>
            <person name="Kistler H.C."/>
        </authorList>
    </citation>
    <scope>NUCLEOTIDE SEQUENCE [LARGE SCALE GENOMIC DNA]</scope>
    <source>
        <strain evidence="4">ATCC MYA-4620 / CBS 123657 / FGSC 9075 / NRRL 31084 / PH-1</strain>
        <strain evidence="3">PH-1 / ATCC MYA-4620 / FGSC 9075 / NRRL 31084</strain>
    </source>
</reference>
<protein>
    <submittedName>
        <fullName evidence="2">Chromosome 1, complete genome</fullName>
    </submittedName>
</protein>
<dbReference type="VEuPathDB" id="FungiDB:FGRAMPH1_01G00799"/>
<gene>
    <name evidence="2" type="ORF">FGRAMPH1_01T00799</name>
</gene>
<evidence type="ECO:0000313" key="4">
    <source>
        <dbReference type="Proteomes" id="UP000070720"/>
    </source>
</evidence>
<evidence type="ECO:0000313" key="2">
    <source>
        <dbReference type="EMBL" id="CEF72202.1"/>
    </source>
</evidence>
<accession>A0A0E0RLS7</accession>
<accession>A0A098D189</accession>
<dbReference type="InParanoid" id="A0A098D189"/>
<dbReference type="AlphaFoldDB" id="A0A098D189"/>
<sequence length="59" mass="6467">MAWQIRNYPAPQRLGRGSPARRGVADDGVPGGVDEPCLWLLAAAFLPGKEFNVTLVREF</sequence>